<dbReference type="InterPro" id="IPR027417">
    <property type="entry name" value="P-loop_NTPase"/>
</dbReference>
<organism evidence="2 3">
    <name type="scientific">Mucilaginibacter oryzae</name>
    <dbReference type="NCBI Taxonomy" id="468058"/>
    <lineage>
        <taxon>Bacteria</taxon>
        <taxon>Pseudomonadati</taxon>
        <taxon>Bacteroidota</taxon>
        <taxon>Sphingobacteriia</taxon>
        <taxon>Sphingobacteriales</taxon>
        <taxon>Sphingobacteriaceae</taxon>
        <taxon>Mucilaginibacter</taxon>
    </lineage>
</organism>
<comment type="caution">
    <text evidence="2">The sequence shown here is derived from an EMBL/GenBank/DDBJ whole genome shotgun (WGS) entry which is preliminary data.</text>
</comment>
<dbReference type="RefSeq" id="WP_109606989.1">
    <property type="nucleotide sequence ID" value="NZ_QGHA01000002.1"/>
</dbReference>
<dbReference type="PANTHER" id="PTHR22674">
    <property type="entry name" value="NTPASE, KAP FAMILY P-LOOP DOMAIN-CONTAINING 1"/>
    <property type="match status" value="1"/>
</dbReference>
<accession>A0A316HE63</accession>
<evidence type="ECO:0000313" key="2">
    <source>
        <dbReference type="EMBL" id="PWK78677.1"/>
    </source>
</evidence>
<sequence length="716" mass="82885">MSTQSNFSSDKPVINQEDDQFQRYNFSKRIAQTIINRKSSDCIVLGIYGAWGEGKTSVVNFIEKELNQDATVVSVKFNPWRYNDENALLMQFFQSLANGLDTKLKTRSEDIGSLLKKYGGLLSFNIPYVGNPGEKIKQAGELLDGLDIETLRSRIEKALIESNQKIAVFIDDIDRLDKQEIHSIFRLVKLNADFSNITYVLSFDEKMVSSAIGERFGDGDSVSGQSFLEKIIQIPLKIPVAQPEALTKFCYKFINDCYSENGLNLPDSQIERFGRQFNSNILIQLKTPRLAVRYGNSISFAVPLLIGEVNIVDLWLLEAVKIFYPTFYDFIKANPIFFIGMYYDRYFETKDIDKSEQFIKQIDNLSASFSNIEKEAIKDLLVELFPSLSGVFSHYVQSHSVDWDKEKRICSPKYFNRYFTYSVIKGELSDIEFENFILSVSDNSISEVYEKIKALIEESSPEAFLNKIRLLERELDWNIALKISKAIVAHSELFPKNEDLFRLDFEHPNGQVVVFISQIIRNQSDVEERLMVAKELIETATPMSFACNLYRRIVPNLYDDRGEETIFTKDEFKLINKTLIARALKQANGEPLLEKFPEECLLLFSAWRDVDETRFNDYIRNFLNNYPSKVDSLIWAYTPEAQSSRYPKPYKTNLTQVRFKYLISIIDKHIIYDAIKIVHKEEELNSVEVVWADGYDKNPSEINAIRQYVYWYNHSS</sequence>
<proteinExistence type="predicted"/>
<gene>
    <name evidence="2" type="ORF">LX99_01125</name>
</gene>
<dbReference type="Gene3D" id="3.40.50.300">
    <property type="entry name" value="P-loop containing nucleotide triphosphate hydrolases"/>
    <property type="match status" value="1"/>
</dbReference>
<dbReference type="EMBL" id="QGHA01000002">
    <property type="protein sequence ID" value="PWK78677.1"/>
    <property type="molecule type" value="Genomic_DNA"/>
</dbReference>
<name>A0A316HE63_9SPHI</name>
<dbReference type="SUPFAM" id="SSF52540">
    <property type="entry name" value="P-loop containing nucleoside triphosphate hydrolases"/>
    <property type="match status" value="1"/>
</dbReference>
<feature type="domain" description="KAP NTPase" evidence="1">
    <location>
        <begin position="25"/>
        <end position="259"/>
    </location>
</feature>
<dbReference type="Proteomes" id="UP000245678">
    <property type="component" value="Unassembled WGS sequence"/>
</dbReference>
<dbReference type="PANTHER" id="PTHR22674:SF6">
    <property type="entry name" value="NTPASE KAP FAMILY P-LOOP DOMAIN-CONTAINING PROTEIN 1"/>
    <property type="match status" value="1"/>
</dbReference>
<dbReference type="InterPro" id="IPR011646">
    <property type="entry name" value="KAP_P-loop"/>
</dbReference>
<evidence type="ECO:0000259" key="1">
    <source>
        <dbReference type="Pfam" id="PF07693"/>
    </source>
</evidence>
<protein>
    <submittedName>
        <fullName evidence="2">Putative KAP-like P-loop ATPase</fullName>
    </submittedName>
</protein>
<evidence type="ECO:0000313" key="3">
    <source>
        <dbReference type="Proteomes" id="UP000245678"/>
    </source>
</evidence>
<keyword evidence="3" id="KW-1185">Reference proteome</keyword>
<reference evidence="2 3" key="1">
    <citation type="submission" date="2018-05" db="EMBL/GenBank/DDBJ databases">
        <title>Genomic Encyclopedia of Archaeal and Bacterial Type Strains, Phase II (KMG-II): from individual species to whole genera.</title>
        <authorList>
            <person name="Goeker M."/>
        </authorList>
    </citation>
    <scope>NUCLEOTIDE SEQUENCE [LARGE SCALE GENOMIC DNA]</scope>
    <source>
        <strain evidence="2 3">DSM 19975</strain>
    </source>
</reference>
<dbReference type="Pfam" id="PF07693">
    <property type="entry name" value="KAP_NTPase"/>
    <property type="match status" value="1"/>
</dbReference>
<dbReference type="InterPro" id="IPR052754">
    <property type="entry name" value="NTPase_KAP_P-loop"/>
</dbReference>
<dbReference type="AlphaFoldDB" id="A0A316HE63"/>